<sequence>MENIGSYFKNCFEKQSVTTKLIQYQLKFNTIIMMLKIFTICYIHDSIEPQRVHVTAVSRLGINNPTKIVYLKIKAFVPSDRNIETQKSKILKGLDTYY</sequence>
<name>A0A2N0SJJ6_9GLOM</name>
<reference evidence="1 2" key="1">
    <citation type="submission" date="2017-10" db="EMBL/GenBank/DDBJ databases">
        <title>Extensive intraspecific genome diversity in a model arbuscular mycorrhizal fungus.</title>
        <authorList>
            <person name="Chen E.C.H."/>
            <person name="Morin E."/>
            <person name="Baudet D."/>
            <person name="Noel J."/>
            <person name="Ndikumana S."/>
            <person name="Charron P."/>
            <person name="St-Onge C."/>
            <person name="Giorgi J."/>
            <person name="Grigoriev I.V."/>
            <person name="Roux C."/>
            <person name="Martin F.M."/>
            <person name="Corradi N."/>
        </authorList>
    </citation>
    <scope>NUCLEOTIDE SEQUENCE [LARGE SCALE GENOMIC DNA]</scope>
    <source>
        <strain evidence="1 2">A1</strain>
    </source>
</reference>
<dbReference type="AlphaFoldDB" id="A0A2N0SJJ6"/>
<comment type="caution">
    <text evidence="1">The sequence shown here is derived from an EMBL/GenBank/DDBJ whole genome shotgun (WGS) entry which is preliminary data.</text>
</comment>
<accession>A0A2N0SJJ6</accession>
<proteinExistence type="predicted"/>
<gene>
    <name evidence="1" type="ORF">RhiirA1_448444</name>
</gene>
<reference evidence="1 2" key="2">
    <citation type="submission" date="2017-10" db="EMBL/GenBank/DDBJ databases">
        <title>Genome analyses suggest a sexual origin of heterokaryosis in a supposedly ancient asexual fungus.</title>
        <authorList>
            <person name="Corradi N."/>
            <person name="Sedzielewska K."/>
            <person name="Noel J."/>
            <person name="Charron P."/>
            <person name="Farinelli L."/>
            <person name="Marton T."/>
            <person name="Kruger M."/>
            <person name="Pelin A."/>
            <person name="Brachmann A."/>
            <person name="Corradi N."/>
        </authorList>
    </citation>
    <scope>NUCLEOTIDE SEQUENCE [LARGE SCALE GENOMIC DNA]</scope>
    <source>
        <strain evidence="1 2">A1</strain>
    </source>
</reference>
<protein>
    <submittedName>
        <fullName evidence="1">Uncharacterized protein</fullName>
    </submittedName>
</protein>
<dbReference type="EMBL" id="LLXH01000017">
    <property type="protein sequence ID" value="PKC75732.1"/>
    <property type="molecule type" value="Genomic_DNA"/>
</dbReference>
<dbReference type="VEuPathDB" id="FungiDB:RhiirA1_448444"/>
<evidence type="ECO:0000313" key="1">
    <source>
        <dbReference type="EMBL" id="PKC75732.1"/>
    </source>
</evidence>
<evidence type="ECO:0000313" key="2">
    <source>
        <dbReference type="Proteomes" id="UP000232688"/>
    </source>
</evidence>
<dbReference type="Proteomes" id="UP000232688">
    <property type="component" value="Unassembled WGS sequence"/>
</dbReference>
<organism evidence="1 2">
    <name type="scientific">Rhizophagus irregularis</name>
    <dbReference type="NCBI Taxonomy" id="588596"/>
    <lineage>
        <taxon>Eukaryota</taxon>
        <taxon>Fungi</taxon>
        <taxon>Fungi incertae sedis</taxon>
        <taxon>Mucoromycota</taxon>
        <taxon>Glomeromycotina</taxon>
        <taxon>Glomeromycetes</taxon>
        <taxon>Glomerales</taxon>
        <taxon>Glomeraceae</taxon>
        <taxon>Rhizophagus</taxon>
    </lineage>
</organism>